<dbReference type="AlphaFoldDB" id="A0A6C0L9E2"/>
<protein>
    <submittedName>
        <fullName evidence="2">Uncharacterized protein</fullName>
    </submittedName>
</protein>
<evidence type="ECO:0000256" key="1">
    <source>
        <dbReference type="SAM" id="MobiDB-lite"/>
    </source>
</evidence>
<organism evidence="2">
    <name type="scientific">viral metagenome</name>
    <dbReference type="NCBI Taxonomy" id="1070528"/>
    <lineage>
        <taxon>unclassified sequences</taxon>
        <taxon>metagenomes</taxon>
        <taxon>organismal metagenomes</taxon>
    </lineage>
</organism>
<dbReference type="EMBL" id="MN740438">
    <property type="protein sequence ID" value="QHU26294.1"/>
    <property type="molecule type" value="Genomic_DNA"/>
</dbReference>
<reference evidence="2" key="1">
    <citation type="journal article" date="2020" name="Nature">
        <title>Giant virus diversity and host interactions through global metagenomics.</title>
        <authorList>
            <person name="Schulz F."/>
            <person name="Roux S."/>
            <person name="Paez-Espino D."/>
            <person name="Jungbluth S."/>
            <person name="Walsh D.A."/>
            <person name="Denef V.J."/>
            <person name="McMahon K.D."/>
            <person name="Konstantinidis K.T."/>
            <person name="Eloe-Fadrosh E.A."/>
            <person name="Kyrpides N.C."/>
            <person name="Woyke T."/>
        </authorList>
    </citation>
    <scope>NUCLEOTIDE SEQUENCE</scope>
    <source>
        <strain evidence="2">GVMAG-M-3300027759-16</strain>
    </source>
</reference>
<evidence type="ECO:0000313" key="2">
    <source>
        <dbReference type="EMBL" id="QHU26294.1"/>
    </source>
</evidence>
<accession>A0A6C0L9E2</accession>
<feature type="compositionally biased region" description="Low complexity" evidence="1">
    <location>
        <begin position="57"/>
        <end position="93"/>
    </location>
</feature>
<proteinExistence type="predicted"/>
<name>A0A6C0L9E2_9ZZZZ</name>
<sequence>MPDTTRVLRITGEAMKGMGLAAKRNTRKQRGGYDTVPGSVIPTPSQTPFAQLMKGGSPSPSSVSSSVSPSSASSSATSSSATPSSATSSSASPISGGARKLHLAPKKEVLKLVKKTHVKPAEKVIEKAIDKSTDKSVDKRVKTRKVIRIQMGHLRKSMKRASDITKSSKEKSIEEIEDLLVREKILRKRSADRPMSDGRQQTLRGMYRDYVQLRSNLM</sequence>
<feature type="region of interest" description="Disordered" evidence="1">
    <location>
        <begin position="17"/>
        <end position="100"/>
    </location>
</feature>